<comment type="caution">
    <text evidence="10">The sequence shown here is derived from an EMBL/GenBank/DDBJ whole genome shotgun (WGS) entry which is preliminary data.</text>
</comment>
<comment type="similarity">
    <text evidence="3">Belongs to the resistance-nodulation-cell division (RND) (TC 2.A.6) family.</text>
</comment>
<sequence length="1456" mass="161111">MINKIISFSINNKLIIGLLTIALIVGGIWSASKVPLDAVPDITNNQVQVITQAPNLGTEDIEQFVTYPVEVSMANLPGVTEIRSVSRFGLSVVTIVFEDDMETYLPRQLVAEKLTEVREEIPNGFGVPEMGPISTGLGEIYQYTLEVEPKFRNKYSAADLRTMQDWIVRRQMAMVPGVVEVNAFGGDIKQYEVAIDPEQLKAMGITIIDVFNALEANNANTGGAYIEKDHLANFIRGEGLIRSLSEINDIVVKNVNGIPLTIGDVGKVQFGKAVKYGSLTKDGLGEVSGGMILMLKGASSNDVVEAVRERMKEIQKSLPEGVSIQPFLDRSTLIAKTTGTVSQNLIEGALIVIFVLVFLLGNWRGGLIVASTIPLSLLFAFILMNVFGVWANLMSLGAIDFGIIIDGAVIIVEGTVFLLYSKIKNTTSLKNITSEDRDNITYEASSKMMNSAFFGQLIILIVFIPILALQGVEGKMFQPMALTFMFAMIGVMILCLTYVPMMSALFLRVNSEKKKTWGDKFVYWLEGVYERSLSKTFKRGKLIGASAIFLLGLATFTFSKMGGEFVPQLDEGDLAFHAILKPGSSLTETIETTTKIEKIIKSKFPEVEHVLSRIGVAEVPTDPMPMDIADCFIILKPQSEWVSASSKEDLINQIKEAVEVVPGVNYEFTQPIEMRFNELLTGVREDLAIKLFGEDLDVLAAKAEEIGKIVSSIEGVADMKVEATSGLPQITVNYDRKKIAQYGLNVEDLNFYVEAAFAGGKAGVIFEGEKRFDLVVRLDEAHKKSIDNLKNLFVNLPNGSQLPLRELAEISYQPGPMQISRDNTNRRTYVGINVRGRDIQSVVDDIEKKLDANLNLPPGYYIRYGGAFENLERASQRLKIVVPIALGLIFLLIFFALKSFKQSLMIYMAIPLAAIGGIFSLWLRGMPFSISAGVGFIVLFGVAVLNGLVLISGWNELKEEGVDNIDERIKLGAKRRIRPILLTALTDVLGFLPMAISTSAGAEVQQPLATVVIGGMISATLLTLFVLPILYRRIENKSKSKGGAVPVIGLLFLFLLPTNILNAQTEDSTSITSIEQAISIGLKNNGYVNSTKMNVQYLGTAEKSAINIDKTDFNVQYGQYNSLENDFGFNVNQSFEFPTVYSSQKKLAEKKTDEGEIQLSVVENDLRKEIRQAWYELSYNHDKRILLEYQDSLYSEFLRAATIRYEAEEGTYLEKVSAETQLMQIRNELSLIEVDISIQEKRIKSLLNDNSIAEIVPQKLDKKQMNSTLDSELIQSNPTLRSIQQQIIVAQAEMSVNKAKMLPNLSIGYFNQSLIGSPTVNGSVATSSNRFSGVQGGVSIPLFYGSYKSEIKMAQIKSEMAQVNSDYYLVALTSQYEQSLNEILKLQGSLNYYEGSALSHAELIIDNAHKSFLNGAIDYVEYFQSIRQALEVKFNYINTIKGYNIAVINIEHLINQ</sequence>
<dbReference type="InterPro" id="IPR003423">
    <property type="entry name" value="OMP_efflux"/>
</dbReference>
<evidence type="ECO:0000256" key="2">
    <source>
        <dbReference type="ARBA" id="ARBA00007613"/>
    </source>
</evidence>
<feature type="transmembrane region" description="Helical" evidence="9">
    <location>
        <begin position="1043"/>
        <end position="1061"/>
    </location>
</feature>
<dbReference type="InterPro" id="IPR027463">
    <property type="entry name" value="AcrB_DN_DC_subdom"/>
</dbReference>
<comment type="subcellular location">
    <subcellularLocation>
        <location evidence="1">Cell membrane</location>
        <topology evidence="1">Multi-pass membrane protein</topology>
    </subcellularLocation>
</comment>
<evidence type="ECO:0000256" key="1">
    <source>
        <dbReference type="ARBA" id="ARBA00004651"/>
    </source>
</evidence>
<reference evidence="11" key="1">
    <citation type="journal article" date="2019" name="Int. J. Syst. Evol. Microbiol.">
        <title>The Global Catalogue of Microorganisms (GCM) 10K type strain sequencing project: providing services to taxonomists for standard genome sequencing and annotation.</title>
        <authorList>
            <consortium name="The Broad Institute Genomics Platform"/>
            <consortium name="The Broad Institute Genome Sequencing Center for Infectious Disease"/>
            <person name="Wu L."/>
            <person name="Ma J."/>
        </authorList>
    </citation>
    <scope>NUCLEOTIDE SEQUENCE [LARGE SCALE GENOMIC DNA]</scope>
    <source>
        <strain evidence="11">JCM 16083</strain>
    </source>
</reference>
<keyword evidence="8 9" id="KW-0472">Membrane</keyword>
<dbReference type="Gene3D" id="3.30.70.1430">
    <property type="entry name" value="Multidrug efflux transporter AcrB pore domain"/>
    <property type="match status" value="2"/>
</dbReference>
<evidence type="ECO:0000313" key="10">
    <source>
        <dbReference type="EMBL" id="GAA0875210.1"/>
    </source>
</evidence>
<dbReference type="Gene3D" id="3.30.70.1320">
    <property type="entry name" value="Multidrug efflux transporter AcrB pore domain like"/>
    <property type="match status" value="1"/>
</dbReference>
<evidence type="ECO:0000256" key="4">
    <source>
        <dbReference type="ARBA" id="ARBA00022448"/>
    </source>
</evidence>
<feature type="transmembrane region" description="Helical" evidence="9">
    <location>
        <begin position="880"/>
        <end position="897"/>
    </location>
</feature>
<dbReference type="Gene3D" id="1.20.1600.10">
    <property type="entry name" value="Outer membrane efflux proteins (OEP)"/>
    <property type="match status" value="1"/>
</dbReference>
<feature type="transmembrane region" description="Helical" evidence="9">
    <location>
        <begin position="904"/>
        <end position="923"/>
    </location>
</feature>
<keyword evidence="4" id="KW-0813">Transport</keyword>
<dbReference type="InterPro" id="IPR004763">
    <property type="entry name" value="CusA-like"/>
</dbReference>
<evidence type="ECO:0000256" key="6">
    <source>
        <dbReference type="ARBA" id="ARBA00022692"/>
    </source>
</evidence>
<organism evidence="10 11">
    <name type="scientific">Wandonia haliotis</name>
    <dbReference type="NCBI Taxonomy" id="574963"/>
    <lineage>
        <taxon>Bacteria</taxon>
        <taxon>Pseudomonadati</taxon>
        <taxon>Bacteroidota</taxon>
        <taxon>Flavobacteriia</taxon>
        <taxon>Flavobacteriales</taxon>
        <taxon>Crocinitomicaceae</taxon>
        <taxon>Wandonia</taxon>
    </lineage>
</organism>
<dbReference type="PANTHER" id="PTHR32063">
    <property type="match status" value="1"/>
</dbReference>
<dbReference type="Proteomes" id="UP001501126">
    <property type="component" value="Unassembled WGS sequence"/>
</dbReference>
<evidence type="ECO:0000313" key="11">
    <source>
        <dbReference type="Proteomes" id="UP001501126"/>
    </source>
</evidence>
<dbReference type="SUPFAM" id="SSF82866">
    <property type="entry name" value="Multidrug efflux transporter AcrB transmembrane domain"/>
    <property type="match status" value="2"/>
</dbReference>
<feature type="transmembrane region" description="Helical" evidence="9">
    <location>
        <begin position="929"/>
        <end position="951"/>
    </location>
</feature>
<dbReference type="InterPro" id="IPR001036">
    <property type="entry name" value="Acrflvin-R"/>
</dbReference>
<dbReference type="Pfam" id="PF02321">
    <property type="entry name" value="OEP"/>
    <property type="match status" value="1"/>
</dbReference>
<feature type="transmembrane region" description="Helical" evidence="9">
    <location>
        <begin position="977"/>
        <end position="996"/>
    </location>
</feature>
<dbReference type="Gene3D" id="1.20.1640.10">
    <property type="entry name" value="Multidrug efflux transporter AcrB transmembrane domain"/>
    <property type="match status" value="2"/>
</dbReference>
<protein>
    <submittedName>
        <fullName evidence="10">CusA/CzcA family heavy metal efflux RND transporter</fullName>
    </submittedName>
</protein>
<proteinExistence type="inferred from homology"/>
<accession>A0ABP3Y0R5</accession>
<evidence type="ECO:0000256" key="5">
    <source>
        <dbReference type="ARBA" id="ARBA00022475"/>
    </source>
</evidence>
<name>A0ABP3Y0R5_9FLAO</name>
<keyword evidence="5" id="KW-1003">Cell membrane</keyword>
<gene>
    <name evidence="10" type="ORF">GCM10009118_16190</name>
</gene>
<dbReference type="SUPFAM" id="SSF82693">
    <property type="entry name" value="Multidrug efflux transporter AcrB pore domain, PN1, PN2, PC1 and PC2 subdomains"/>
    <property type="match status" value="3"/>
</dbReference>
<keyword evidence="7 9" id="KW-1133">Transmembrane helix</keyword>
<dbReference type="Gene3D" id="3.30.2090.10">
    <property type="entry name" value="Multidrug efflux transporter AcrB TolC docking domain, DN and DC subdomains"/>
    <property type="match status" value="2"/>
</dbReference>
<feature type="transmembrane region" description="Helical" evidence="9">
    <location>
        <begin position="399"/>
        <end position="420"/>
    </location>
</feature>
<feature type="transmembrane region" description="Helical" evidence="9">
    <location>
        <begin position="1008"/>
        <end position="1031"/>
    </location>
</feature>
<feature type="transmembrane region" description="Helical" evidence="9">
    <location>
        <begin position="452"/>
        <end position="472"/>
    </location>
</feature>
<feature type="transmembrane region" description="Helical" evidence="9">
    <location>
        <begin position="345"/>
        <end position="363"/>
    </location>
</feature>
<dbReference type="EMBL" id="BAAAFH010000011">
    <property type="protein sequence ID" value="GAA0875210.1"/>
    <property type="molecule type" value="Genomic_DNA"/>
</dbReference>
<evidence type="ECO:0000256" key="8">
    <source>
        <dbReference type="ARBA" id="ARBA00023136"/>
    </source>
</evidence>
<dbReference type="Gene3D" id="3.30.70.1440">
    <property type="entry name" value="Multidrug efflux transporter AcrB pore domain"/>
    <property type="match status" value="1"/>
</dbReference>
<feature type="transmembrane region" description="Helical" evidence="9">
    <location>
        <begin position="375"/>
        <end position="393"/>
    </location>
</feature>
<dbReference type="RefSeq" id="WP_343786454.1">
    <property type="nucleotide sequence ID" value="NZ_BAAAFH010000011.1"/>
</dbReference>
<evidence type="ECO:0000256" key="7">
    <source>
        <dbReference type="ARBA" id="ARBA00022989"/>
    </source>
</evidence>
<dbReference type="SUPFAM" id="SSF56954">
    <property type="entry name" value="Outer membrane efflux proteins (OEP)"/>
    <property type="match status" value="1"/>
</dbReference>
<comment type="similarity">
    <text evidence="2">Belongs to the outer membrane factor (OMF) (TC 1.B.17) family.</text>
</comment>
<feature type="transmembrane region" description="Helical" evidence="9">
    <location>
        <begin position="542"/>
        <end position="559"/>
    </location>
</feature>
<dbReference type="SUPFAM" id="SSF82714">
    <property type="entry name" value="Multidrug efflux transporter AcrB TolC docking domain, DN and DC subdomains"/>
    <property type="match status" value="2"/>
</dbReference>
<keyword evidence="11" id="KW-1185">Reference proteome</keyword>
<evidence type="ECO:0000256" key="9">
    <source>
        <dbReference type="SAM" id="Phobius"/>
    </source>
</evidence>
<dbReference type="Pfam" id="PF00873">
    <property type="entry name" value="ACR_tran"/>
    <property type="match status" value="1"/>
</dbReference>
<feature type="transmembrane region" description="Helical" evidence="9">
    <location>
        <begin position="484"/>
        <end position="507"/>
    </location>
</feature>
<evidence type="ECO:0000256" key="3">
    <source>
        <dbReference type="ARBA" id="ARBA00010942"/>
    </source>
</evidence>
<dbReference type="PANTHER" id="PTHR32063:SF24">
    <property type="entry name" value="CATION EFFLUX SYSTEM (ACRB_ACRD_ACRF FAMILY)"/>
    <property type="match status" value="1"/>
</dbReference>
<keyword evidence="6 9" id="KW-0812">Transmembrane</keyword>
<dbReference type="PRINTS" id="PR00702">
    <property type="entry name" value="ACRIFLAVINRP"/>
</dbReference>
<dbReference type="NCBIfam" id="TIGR00914">
    <property type="entry name" value="2A0601"/>
    <property type="match status" value="1"/>
</dbReference>